<comment type="similarity">
    <text evidence="1">Belongs to the esterase D family.</text>
</comment>
<accession>A0ABS7XVI5</accession>
<dbReference type="Pfam" id="PF00756">
    <property type="entry name" value="Esterase"/>
    <property type="match status" value="1"/>
</dbReference>
<protein>
    <submittedName>
        <fullName evidence="3">Prolyl oligopeptidase family serine peptidase</fullName>
    </submittedName>
</protein>
<reference evidence="4" key="1">
    <citation type="submission" date="2023-07" db="EMBL/GenBank/DDBJ databases">
        <authorList>
            <person name="Yue Y."/>
        </authorList>
    </citation>
    <scope>NUCLEOTIDE SEQUENCE [LARGE SCALE GENOMIC DNA]</scope>
    <source>
        <strain evidence="4">2Y89</strain>
    </source>
</reference>
<keyword evidence="4" id="KW-1185">Reference proteome</keyword>
<organism evidence="3 4">
    <name type="scientific">Winogradskyella vincentii</name>
    <dbReference type="NCBI Taxonomy" id="2877122"/>
    <lineage>
        <taxon>Bacteria</taxon>
        <taxon>Pseudomonadati</taxon>
        <taxon>Bacteroidota</taxon>
        <taxon>Flavobacteriia</taxon>
        <taxon>Flavobacteriales</taxon>
        <taxon>Flavobacteriaceae</taxon>
        <taxon>Winogradskyella</taxon>
    </lineage>
</organism>
<dbReference type="InterPro" id="IPR052558">
    <property type="entry name" value="Siderophore_Hydrolase_D"/>
</dbReference>
<dbReference type="PANTHER" id="PTHR40841">
    <property type="entry name" value="SIDEROPHORE TRIACETYLFUSARININE C ESTERASE"/>
    <property type="match status" value="1"/>
</dbReference>
<dbReference type="SUPFAM" id="SSF53474">
    <property type="entry name" value="alpha/beta-Hydrolases"/>
    <property type="match status" value="1"/>
</dbReference>
<evidence type="ECO:0000313" key="3">
    <source>
        <dbReference type="EMBL" id="MCA0151653.1"/>
    </source>
</evidence>
<dbReference type="InterPro" id="IPR000801">
    <property type="entry name" value="Esterase-like"/>
</dbReference>
<dbReference type="SUPFAM" id="SSF48452">
    <property type="entry name" value="TPR-like"/>
    <property type="match status" value="1"/>
</dbReference>
<dbReference type="Gene3D" id="3.40.50.1820">
    <property type="entry name" value="alpha/beta hydrolase"/>
    <property type="match status" value="1"/>
</dbReference>
<evidence type="ECO:0000313" key="4">
    <source>
        <dbReference type="Proteomes" id="UP001198402"/>
    </source>
</evidence>
<dbReference type="InterPro" id="IPR029058">
    <property type="entry name" value="AB_hydrolase_fold"/>
</dbReference>
<dbReference type="InterPro" id="IPR011990">
    <property type="entry name" value="TPR-like_helical_dom_sf"/>
</dbReference>
<gene>
    <name evidence="3" type="ORF">LBV24_00400</name>
</gene>
<dbReference type="RefSeq" id="WP_224476628.1">
    <property type="nucleotide sequence ID" value="NZ_JAIUJS010000001.1"/>
</dbReference>
<dbReference type="PANTHER" id="PTHR40841:SF2">
    <property type="entry name" value="SIDEROPHORE-DEGRADING ESTERASE (EUROFUNG)"/>
    <property type="match status" value="1"/>
</dbReference>
<evidence type="ECO:0000256" key="2">
    <source>
        <dbReference type="ARBA" id="ARBA00022801"/>
    </source>
</evidence>
<name>A0ABS7XVI5_9FLAO</name>
<dbReference type="EMBL" id="JAIUJS010000001">
    <property type="protein sequence ID" value="MCA0151653.1"/>
    <property type="molecule type" value="Genomic_DNA"/>
</dbReference>
<proteinExistence type="inferred from homology"/>
<dbReference type="Proteomes" id="UP001198402">
    <property type="component" value="Unassembled WGS sequence"/>
</dbReference>
<sequence length="414" mass="48314">MRSQSKLLINVYLLITCCYNCLGQNERFQANPAITDSIYSESLKEYRSFYIQYPDRFDATNNNKYPVAFVLDGEFLMPTVHNFQGYYSGGFTPEMILIGVSNLKNRTRDLTTSQITESYGMPYNRENGKANNFANFISKELIPYIENKYPVTNFRTLIGHSYGGLFTVYTLLNHPELFANYVAIDPSLDWDNQKLINDAKEILASNSFEGKSLFMSLNGQLHWQDPNITIDNVMEDDTGSTLFARSNITFRKLVEQNHSNGLKIHWKFYPMDLHGTIQFPSVRDGLISIFEWFQMENTYKINSFETSNDELTKIIRYRAKKLQEHFGYVVPPYPEDLLNMSGYMSMDMGNTERAKMYFEFGMEFYPKSANAYDSMSEFYERNKDKENALKFAQMAYNLDQSDYYAKKMERLKND</sequence>
<comment type="caution">
    <text evidence="3">The sequence shown here is derived from an EMBL/GenBank/DDBJ whole genome shotgun (WGS) entry which is preliminary data.</text>
</comment>
<evidence type="ECO:0000256" key="1">
    <source>
        <dbReference type="ARBA" id="ARBA00005622"/>
    </source>
</evidence>
<keyword evidence="2" id="KW-0378">Hydrolase</keyword>